<comment type="caution">
    <text evidence="3">The sequence shown here is derived from an EMBL/GenBank/DDBJ whole genome shotgun (WGS) entry which is preliminary data.</text>
</comment>
<evidence type="ECO:0000256" key="2">
    <source>
        <dbReference type="SAM" id="Phobius"/>
    </source>
</evidence>
<feature type="transmembrane region" description="Helical" evidence="2">
    <location>
        <begin position="7"/>
        <end position="23"/>
    </location>
</feature>
<feature type="compositionally biased region" description="Low complexity" evidence="1">
    <location>
        <begin position="525"/>
        <end position="543"/>
    </location>
</feature>
<dbReference type="GeneID" id="41970750"/>
<feature type="compositionally biased region" description="Low complexity" evidence="1">
    <location>
        <begin position="993"/>
        <end position="1044"/>
    </location>
</feature>
<keyword evidence="2" id="KW-1133">Transmembrane helix</keyword>
<dbReference type="Proteomes" id="UP000319257">
    <property type="component" value="Unassembled WGS sequence"/>
</dbReference>
<dbReference type="AlphaFoldDB" id="A0A507B239"/>
<sequence length="1267" mass="134651">MYQEPQFACELLVMMFLTAIAFIRPDSPIVAALTTIVIPVAMVARSDDVRFVASWVLFLAHWCYIVGCFFFAALIFLLFGIVAVLVPLLVWQEVKSLQFKAKARFAAYVLRRNANPGRRRHARRQLQAPRDAIEKELRLIKLLDSSCANLWEAVEAEKPRVLKAFDFAPPEADWYPAAELLRTCLPCGPRIPIAPRTLEEHDRTKNYESDERLPDALTCFNHQIDIEVCRLELEVEDLNGIYEHNDRIKEALWSEKEKSLKTFKWFVKFLGERGMIFTNTPRKDYDGSDLLPSSLVFEPLNFQKKQPQGPLTLKRPKVQWSELPQPKFTELVGSLFPNESPAQPLAQEAPATPSQEERGPDTAHTSGSEQGTKESDPCGFPFGPCHHIPEHLKLDLTPVHESEESGPDTAHTSTDQNAEALTPDHEESGPDTAHTSGPLSNGEDPILSDDGDDDWVTTDDEDEEPILSDDGDEDWVTTDSDDDDDDDDDDDEDDNDADAGIPSGPASSPLPPLPPSSPFPPTPVPAVFTAPTVAASPSPSAEPALPPSPRLIPLPPSPPLPPLPALPALPPSPRLGPLAPSAPSSTGPVSQAAAADAPEPVAPAQSTSFNPFLSATPSLPVWFPAPTAPPAAPVSAPTFNPFVPVSSSFPPVPSSLFPPTPLQLVPSSSIPPNPQVAAPVVISEQQMDTDSDEEEGIEFEDVPIGQGNGTSEDEGFQMDQDTQVDDEGNMDIDSRPAKDEDTMSDGDEEAMLVNSENSAPSATDDVHEQGQAHDGNNDQGDNDPVDSSAAADSDSDVSEADIAEMNAASFGDDWVPGQSTSAPGPTNNAAQGTEDDSMGEVGAPTPPVAPGSSSAQPTPQRSPFAASSSSSQSAQPAQRAQPSYLAAPQASSLGFTASGTPPPPASSAVSQTSPVMYFGPVRAQPSSFVAAPQPPVSYGFTASTSAARFSPFAAPQAPAFGFTATAPSVRPSPFAAPQSSSFGFTATAPVTRPSPFAAPQASSPGFTASTSPPRPSASAAPQSGFTATAPTTRPSSSAAPRASSSSASANAVATSSTAPSAATAGPSTSSSFTFAGSFSTAANTFDSASIFGSAMSQVAARFDWAPRPRPGSGNNPFVQAPAFGTALAPLAVLMEPMRSAVRVAVESWRQQGATMVADELEANWETMFRKVAQSKANGNADKKLATTMEEAKAVVRHFVYRVGQMRSLQKAPEQVVEEFRDNLWSAIIAQDFLPDPDDEEEEEEAKFAPMPEEANDEDSESEVSEEE</sequence>
<dbReference type="STRING" id="1093900.A0A507B239"/>
<keyword evidence="4" id="KW-1185">Reference proteome</keyword>
<feature type="compositionally biased region" description="Acidic residues" evidence="1">
    <location>
        <begin position="711"/>
        <end position="730"/>
    </location>
</feature>
<keyword evidence="2" id="KW-0472">Membrane</keyword>
<feature type="compositionally biased region" description="Basic and acidic residues" evidence="1">
    <location>
        <begin position="732"/>
        <end position="741"/>
    </location>
</feature>
<evidence type="ECO:0000256" key="1">
    <source>
        <dbReference type="SAM" id="MobiDB-lite"/>
    </source>
</evidence>
<feature type="compositionally biased region" description="Polar residues" evidence="1">
    <location>
        <begin position="410"/>
        <end position="419"/>
    </location>
</feature>
<feature type="compositionally biased region" description="Pro residues" evidence="1">
    <location>
        <begin position="508"/>
        <end position="524"/>
    </location>
</feature>
<accession>A0A507B239</accession>
<protein>
    <submittedName>
        <fullName evidence="3">Uncharacterized protein</fullName>
    </submittedName>
</protein>
<feature type="compositionally biased region" description="Low complexity" evidence="1">
    <location>
        <begin position="962"/>
        <end position="982"/>
    </location>
</feature>
<dbReference type="InParanoid" id="A0A507B239"/>
<evidence type="ECO:0000313" key="3">
    <source>
        <dbReference type="EMBL" id="TPX17185.1"/>
    </source>
</evidence>
<feature type="compositionally biased region" description="Low complexity" evidence="1">
    <location>
        <begin position="575"/>
        <end position="585"/>
    </location>
</feature>
<feature type="region of interest" description="Disordered" evidence="1">
    <location>
        <begin position="333"/>
        <end position="610"/>
    </location>
</feature>
<dbReference type="RefSeq" id="XP_030998896.1">
    <property type="nucleotide sequence ID" value="XM_031137589.1"/>
</dbReference>
<evidence type="ECO:0000313" key="4">
    <source>
        <dbReference type="Proteomes" id="UP000319257"/>
    </source>
</evidence>
<gene>
    <name evidence="3" type="ORF">E0L32_003303</name>
</gene>
<feature type="region of interest" description="Disordered" evidence="1">
    <location>
        <begin position="1230"/>
        <end position="1267"/>
    </location>
</feature>
<feature type="region of interest" description="Disordered" evidence="1">
    <location>
        <begin position="675"/>
        <end position="911"/>
    </location>
</feature>
<feature type="transmembrane region" description="Helical" evidence="2">
    <location>
        <begin position="58"/>
        <end position="91"/>
    </location>
</feature>
<feature type="compositionally biased region" description="Acidic residues" evidence="1">
    <location>
        <begin position="446"/>
        <end position="497"/>
    </location>
</feature>
<feature type="compositionally biased region" description="Polar residues" evidence="1">
    <location>
        <begin position="817"/>
        <end position="831"/>
    </location>
</feature>
<feature type="region of interest" description="Disordered" evidence="1">
    <location>
        <begin position="962"/>
        <end position="1044"/>
    </location>
</feature>
<name>A0A507B239_9PEZI</name>
<feature type="compositionally biased region" description="Low complexity" evidence="1">
    <location>
        <begin position="592"/>
        <end position="604"/>
    </location>
</feature>
<organism evidence="3 4">
    <name type="scientific">Thyridium curvatum</name>
    <dbReference type="NCBI Taxonomy" id="1093900"/>
    <lineage>
        <taxon>Eukaryota</taxon>
        <taxon>Fungi</taxon>
        <taxon>Dikarya</taxon>
        <taxon>Ascomycota</taxon>
        <taxon>Pezizomycotina</taxon>
        <taxon>Sordariomycetes</taxon>
        <taxon>Sordariomycetidae</taxon>
        <taxon>Thyridiales</taxon>
        <taxon>Thyridiaceae</taxon>
        <taxon>Thyridium</taxon>
    </lineage>
</organism>
<feature type="transmembrane region" description="Helical" evidence="2">
    <location>
        <begin position="29"/>
        <end position="46"/>
    </location>
</feature>
<feature type="compositionally biased region" description="Acidic residues" evidence="1">
    <location>
        <begin position="1234"/>
        <end position="1244"/>
    </location>
</feature>
<feature type="compositionally biased region" description="Pro residues" evidence="1">
    <location>
        <begin position="544"/>
        <end position="574"/>
    </location>
</feature>
<dbReference type="EMBL" id="SKBQ01000014">
    <property type="protein sequence ID" value="TPX17185.1"/>
    <property type="molecule type" value="Genomic_DNA"/>
</dbReference>
<feature type="compositionally biased region" description="Low complexity" evidence="1">
    <location>
        <begin position="859"/>
        <end position="883"/>
    </location>
</feature>
<proteinExistence type="predicted"/>
<keyword evidence="2" id="KW-0812">Transmembrane</keyword>
<feature type="compositionally biased region" description="Acidic residues" evidence="1">
    <location>
        <begin position="687"/>
        <end position="701"/>
    </location>
</feature>
<feature type="compositionally biased region" description="Acidic residues" evidence="1">
    <location>
        <begin position="1253"/>
        <end position="1267"/>
    </location>
</feature>
<feature type="compositionally biased region" description="Basic and acidic residues" evidence="1">
    <location>
        <begin position="387"/>
        <end position="403"/>
    </location>
</feature>
<feature type="compositionally biased region" description="Acidic residues" evidence="1">
    <location>
        <begin position="793"/>
        <end position="802"/>
    </location>
</feature>
<reference evidence="3 4" key="1">
    <citation type="submission" date="2019-06" db="EMBL/GenBank/DDBJ databases">
        <title>Draft genome sequence of the filamentous fungus Phialemoniopsis curvata isolated from diesel fuel.</title>
        <authorList>
            <person name="Varaljay V.A."/>
            <person name="Lyon W.J."/>
            <person name="Crouch A.L."/>
            <person name="Drake C.E."/>
            <person name="Hollomon J.M."/>
            <person name="Nadeau L.J."/>
            <person name="Nunn H.S."/>
            <person name="Stevenson B.S."/>
            <person name="Bojanowski C.L."/>
            <person name="Crookes-Goodson W.J."/>
        </authorList>
    </citation>
    <scope>NUCLEOTIDE SEQUENCE [LARGE SCALE GENOMIC DNA]</scope>
    <source>
        <strain evidence="3 4">D216</strain>
    </source>
</reference>